<proteinExistence type="predicted"/>
<keyword evidence="6" id="KW-1185">Reference proteome</keyword>
<evidence type="ECO:0000256" key="3">
    <source>
        <dbReference type="SAM" id="MobiDB-lite"/>
    </source>
</evidence>
<feature type="modified residue" description="4-aspartylphosphate" evidence="2">
    <location>
        <position position="174"/>
    </location>
</feature>
<feature type="region of interest" description="Disordered" evidence="3">
    <location>
        <begin position="257"/>
        <end position="381"/>
    </location>
</feature>
<dbReference type="Pfam" id="PF00072">
    <property type="entry name" value="Response_reg"/>
    <property type="match status" value="1"/>
</dbReference>
<dbReference type="PROSITE" id="PS50110">
    <property type="entry name" value="RESPONSE_REGULATORY"/>
    <property type="match status" value="1"/>
</dbReference>
<dbReference type="PANTHER" id="PTHR44591">
    <property type="entry name" value="STRESS RESPONSE REGULATOR PROTEIN 1"/>
    <property type="match status" value="1"/>
</dbReference>
<evidence type="ECO:0000256" key="1">
    <source>
        <dbReference type="ARBA" id="ARBA00022553"/>
    </source>
</evidence>
<dbReference type="EMBL" id="JABEQE010000005">
    <property type="protein sequence ID" value="MBB2172047.1"/>
    <property type="molecule type" value="Genomic_DNA"/>
</dbReference>
<dbReference type="PANTHER" id="PTHR44591:SF3">
    <property type="entry name" value="RESPONSE REGULATORY DOMAIN-CONTAINING PROTEIN"/>
    <property type="match status" value="1"/>
</dbReference>
<dbReference type="Pfam" id="PF22029">
    <property type="entry name" value="PhyR_sigma2"/>
    <property type="match status" value="1"/>
</dbReference>
<dbReference type="SMART" id="SM00448">
    <property type="entry name" value="REC"/>
    <property type="match status" value="1"/>
</dbReference>
<dbReference type="Proteomes" id="UP000577891">
    <property type="component" value="Unassembled WGS sequence"/>
</dbReference>
<feature type="domain" description="Response regulatory" evidence="4">
    <location>
        <begin position="124"/>
        <end position="237"/>
    </location>
</feature>
<feature type="compositionally biased region" description="Polar residues" evidence="3">
    <location>
        <begin position="372"/>
        <end position="381"/>
    </location>
</feature>
<feature type="compositionally biased region" description="Basic and acidic residues" evidence="3">
    <location>
        <begin position="306"/>
        <end position="315"/>
    </location>
</feature>
<organism evidence="5 6">
    <name type="scientific">Gluconacetobacter asukensis</name>
    <dbReference type="NCBI Taxonomy" id="1017181"/>
    <lineage>
        <taxon>Bacteria</taxon>
        <taxon>Pseudomonadati</taxon>
        <taxon>Pseudomonadota</taxon>
        <taxon>Alphaproteobacteria</taxon>
        <taxon>Acetobacterales</taxon>
        <taxon>Acetobacteraceae</taxon>
        <taxon>Gluconacetobacter</taxon>
    </lineage>
</organism>
<dbReference type="InterPro" id="IPR001789">
    <property type="entry name" value="Sig_transdc_resp-reg_receiver"/>
</dbReference>
<dbReference type="Gene3D" id="1.20.140.160">
    <property type="match status" value="1"/>
</dbReference>
<dbReference type="CDD" id="cd17540">
    <property type="entry name" value="REC_PhyR"/>
    <property type="match status" value="1"/>
</dbReference>
<dbReference type="InterPro" id="IPR053866">
    <property type="entry name" value="PhyR_sigma2"/>
</dbReference>
<dbReference type="InterPro" id="IPR050595">
    <property type="entry name" value="Bact_response_regulator"/>
</dbReference>
<dbReference type="AlphaFoldDB" id="A0A7W4NZM0"/>
<accession>A0A7W4NZM0</accession>
<keyword evidence="1 2" id="KW-0597">Phosphoprotein</keyword>
<comment type="caution">
    <text evidence="5">The sequence shown here is derived from an EMBL/GenBank/DDBJ whole genome shotgun (WGS) entry which is preliminary data.</text>
</comment>
<evidence type="ECO:0000313" key="5">
    <source>
        <dbReference type="EMBL" id="MBB2172047.1"/>
    </source>
</evidence>
<reference evidence="5 6" key="1">
    <citation type="submission" date="2020-04" db="EMBL/GenBank/DDBJ databases">
        <title>Description of novel Gluconacetobacter.</title>
        <authorList>
            <person name="Sombolestani A."/>
        </authorList>
    </citation>
    <scope>NUCLEOTIDE SEQUENCE [LARGE SCALE GENOMIC DNA]</scope>
    <source>
        <strain evidence="5 6">LMG 27724</strain>
    </source>
</reference>
<sequence>MPLSRRQDLIRALPYARRYARALTGSQPRGDLLVAESLRGLAVAEAGPLPARQCLYQWISRQFRPGPASEAEALNILERKLLLLTSLEELTIADAAQVLDLGEAEAAEILARAHAGLRKVAQTSILIIEDEPIIAMDIEDLVRWCGHQVAGVAATEADAIELARQTKPGLILADINLGTGGDGANAVASILRHHMAPVIFVTAYPERLLTGEAIEPAFVITKPFEPMTLVPSSHRRPPKPALRAGLAAVRRVFPARRCSRPSKAAPLRCSGTHAGRGPLGRSRSPDRPSRQVSTSRHALLTRRGRCRPDTRETHTGRGPLGRSRSPDRLSRQVSPSRHALLTRRGRCRPDTRETHAGRGPLGRSRSPDRLSRQVSPHVTRF</sequence>
<dbReference type="Gene3D" id="3.40.50.2300">
    <property type="match status" value="1"/>
</dbReference>
<evidence type="ECO:0000259" key="4">
    <source>
        <dbReference type="PROSITE" id="PS50110"/>
    </source>
</evidence>
<dbReference type="InterPro" id="IPR011006">
    <property type="entry name" value="CheY-like_superfamily"/>
</dbReference>
<gene>
    <name evidence="5" type="ORF">HLH35_07910</name>
</gene>
<dbReference type="SUPFAM" id="SSF52172">
    <property type="entry name" value="CheY-like"/>
    <property type="match status" value="1"/>
</dbReference>
<evidence type="ECO:0000313" key="6">
    <source>
        <dbReference type="Proteomes" id="UP000577891"/>
    </source>
</evidence>
<evidence type="ECO:0000256" key="2">
    <source>
        <dbReference type="PROSITE-ProRule" id="PRU00169"/>
    </source>
</evidence>
<feature type="compositionally biased region" description="Basic and acidic residues" evidence="3">
    <location>
        <begin position="347"/>
        <end position="356"/>
    </location>
</feature>
<protein>
    <submittedName>
        <fullName evidence="5">Response regulator</fullName>
    </submittedName>
</protein>
<dbReference type="NCBIfam" id="NF006623">
    <property type="entry name" value="PRK09191.1"/>
    <property type="match status" value="1"/>
</dbReference>
<name>A0A7W4NZM0_9PROT</name>
<dbReference type="GO" id="GO:0000160">
    <property type="term" value="P:phosphorelay signal transduction system"/>
    <property type="evidence" value="ECO:0007669"/>
    <property type="project" value="InterPro"/>
</dbReference>